<dbReference type="GO" id="GO:0043161">
    <property type="term" value="P:proteasome-mediated ubiquitin-dependent protein catabolic process"/>
    <property type="evidence" value="ECO:0007669"/>
    <property type="project" value="InterPro"/>
</dbReference>
<dbReference type="PANTHER" id="PTHR12170">
    <property type="entry name" value="MACROPHAGE ERYTHROBLAST ATTACHER-RELATED"/>
    <property type="match status" value="1"/>
</dbReference>
<feature type="domain" description="RING-Gid-type" evidence="10">
    <location>
        <begin position="742"/>
        <end position="809"/>
    </location>
</feature>
<sequence length="828" mass="94318">MEPAVVTMEEIPDENPHFWLEFGSLAIVVVYGVAYFVGKSQNKAIANKWLDEADSLLQENFAYTGNTANPKIGLLEEAADNFKYYCTGRRYCTRFVADLQLASRHDLLARLFYVVKPTPDYLTIDVGLGAADMDPFIFAVSNKLKFTGLTKLFPELLSIAKRIDSDSVPSSLCLATDSTEILKLAMNKTMQTFLTNFEPFLDYVVVTDVNSLSVVGLPNSEKRLLHLRLKLQSGNKILDSREAVNFTMYLIDAIGATFKLSRDAKRVAQNKRAKLQAEEDKLTADQRERLRRQNEIKEKKKQQYESLSYEEQQRRDELQEKKKARKRLTKVKVRFLCFIMNLAQSESTPLVFGMELNHALIRAPVEQVNKAFRLLQKQVTKELMVAMRDVDELHQEQKPAQRRDINSTIATLTQLAERIQRLKRETQASAMEQQRALRTCVTRVQYIKKLDQAKGEEDVKQLLNDRIIADYLLSRGHLESAKIIKDNQGIEELLDEDLHVECHRILQDLQAHCLKSAIAWCSHNGSRLRRLPCNVEFQLRLQEFIELVRANQKLEAIQYAQAQLTPIAMQHEDEAAKKAAIEEIQEAMATLAYKVPEQCGVESYARLFEDARWTVLQNEFRKAFSEVYCLHDPPALCVTLHAGLSSLNTRTCHRTRESRARARIPEKTGSEDEDSECSECMDEGACERGHKRHKHSKGHQKRKKHSTTEAASLLDLADNGNSSTKRSGKRKHSSPEVAVPLCPTCSEIGGELCAKLPFAHHPLSRLVCRVTRTVMDEHNPPLVLPNGYVYSQQAVAQMTQQSERKDTITCIETREVFAVGELRPVYIL</sequence>
<evidence type="ECO:0000256" key="6">
    <source>
        <dbReference type="PROSITE-ProRule" id="PRU01215"/>
    </source>
</evidence>
<evidence type="ECO:0000256" key="4">
    <source>
        <dbReference type="ARBA" id="ARBA00022771"/>
    </source>
</evidence>
<reference evidence="11" key="1">
    <citation type="submission" date="2022-11" db="EMBL/GenBank/DDBJ databases">
        <authorList>
            <person name="Morgan W.R."/>
            <person name="Tartar A."/>
        </authorList>
    </citation>
    <scope>NUCLEOTIDE SEQUENCE</scope>
    <source>
        <strain evidence="11">ARSEF 373</strain>
    </source>
</reference>
<evidence type="ECO:0000313" key="12">
    <source>
        <dbReference type="Proteomes" id="UP001146120"/>
    </source>
</evidence>
<dbReference type="Pfam" id="PF07946">
    <property type="entry name" value="CCDC47"/>
    <property type="match status" value="1"/>
</dbReference>
<dbReference type="PROSITE" id="PS50897">
    <property type="entry name" value="CTLH"/>
    <property type="match status" value="1"/>
</dbReference>
<feature type="compositionally biased region" description="Basic and acidic residues" evidence="8">
    <location>
        <begin position="311"/>
        <end position="321"/>
    </location>
</feature>
<keyword evidence="5" id="KW-0862">Zinc</keyword>
<evidence type="ECO:0000259" key="9">
    <source>
        <dbReference type="PROSITE" id="PS50897"/>
    </source>
</evidence>
<dbReference type="GO" id="GO:0008270">
    <property type="term" value="F:zinc ion binding"/>
    <property type="evidence" value="ECO:0007669"/>
    <property type="project" value="UniProtKB-KW"/>
</dbReference>
<dbReference type="PROSITE" id="PS51867">
    <property type="entry name" value="ZF_RING_GID"/>
    <property type="match status" value="1"/>
</dbReference>
<evidence type="ECO:0000256" key="8">
    <source>
        <dbReference type="SAM" id="MobiDB-lite"/>
    </source>
</evidence>
<feature type="compositionally biased region" description="Basic residues" evidence="8">
    <location>
        <begin position="689"/>
        <end position="705"/>
    </location>
</feature>
<feature type="compositionally biased region" description="Basic and acidic residues" evidence="8">
    <location>
        <begin position="654"/>
        <end position="670"/>
    </location>
</feature>
<protein>
    <submittedName>
        <fullName evidence="11">Uncharacterized protein</fullName>
    </submittedName>
</protein>
<dbReference type="GO" id="GO:0061630">
    <property type="term" value="F:ubiquitin protein ligase activity"/>
    <property type="evidence" value="ECO:0007669"/>
    <property type="project" value="InterPro"/>
</dbReference>
<keyword evidence="7" id="KW-0175">Coiled coil</keyword>
<keyword evidence="3" id="KW-0479">Metal-binding</keyword>
<dbReference type="InterPro" id="IPR044063">
    <property type="entry name" value="ZF_RING_GID"/>
</dbReference>
<dbReference type="InterPro" id="IPR006595">
    <property type="entry name" value="CTLH_C"/>
</dbReference>
<keyword evidence="4 6" id="KW-0863">Zinc-finger</keyword>
<feature type="compositionally biased region" description="Acidic residues" evidence="8">
    <location>
        <begin position="671"/>
        <end position="684"/>
    </location>
</feature>
<evidence type="ECO:0000256" key="1">
    <source>
        <dbReference type="ARBA" id="ARBA00004496"/>
    </source>
</evidence>
<gene>
    <name evidence="11" type="ORF">N0F65_002330</name>
</gene>
<dbReference type="AlphaFoldDB" id="A0AAV2Z633"/>
<name>A0AAV2Z633_9STRA</name>
<feature type="region of interest" description="Disordered" evidence="8">
    <location>
        <begin position="296"/>
        <end position="323"/>
    </location>
</feature>
<accession>A0AAV2Z633</accession>
<keyword evidence="12" id="KW-1185">Reference proteome</keyword>
<evidence type="ECO:0000259" key="10">
    <source>
        <dbReference type="PROSITE" id="PS51867"/>
    </source>
</evidence>
<dbReference type="GO" id="GO:0032469">
    <property type="term" value="P:endoplasmic reticulum calcium ion homeostasis"/>
    <property type="evidence" value="ECO:0007669"/>
    <property type="project" value="InterPro"/>
</dbReference>
<feature type="domain" description="CTLH" evidence="9">
    <location>
        <begin position="503"/>
        <end position="555"/>
    </location>
</feature>
<dbReference type="GO" id="GO:0005509">
    <property type="term" value="F:calcium ion binding"/>
    <property type="evidence" value="ECO:0007669"/>
    <property type="project" value="InterPro"/>
</dbReference>
<keyword evidence="2" id="KW-0963">Cytoplasm</keyword>
<dbReference type="PANTHER" id="PTHR12170:SF2">
    <property type="entry name" value="E3 UBIQUITIN-PROTEIN TRANSFERASE MAEA"/>
    <property type="match status" value="1"/>
</dbReference>
<dbReference type="Proteomes" id="UP001146120">
    <property type="component" value="Unassembled WGS sequence"/>
</dbReference>
<dbReference type="InterPro" id="IPR013144">
    <property type="entry name" value="CRA_dom"/>
</dbReference>
<evidence type="ECO:0000256" key="3">
    <source>
        <dbReference type="ARBA" id="ARBA00022723"/>
    </source>
</evidence>
<feature type="region of interest" description="Disordered" evidence="8">
    <location>
        <begin position="654"/>
        <end position="736"/>
    </location>
</feature>
<evidence type="ECO:0000313" key="11">
    <source>
        <dbReference type="EMBL" id="DBA01195.1"/>
    </source>
</evidence>
<dbReference type="GO" id="GO:0005783">
    <property type="term" value="C:endoplasmic reticulum"/>
    <property type="evidence" value="ECO:0007669"/>
    <property type="project" value="InterPro"/>
</dbReference>
<comment type="caution">
    <text evidence="11">The sequence shown here is derived from an EMBL/GenBank/DDBJ whole genome shotgun (WGS) entry which is preliminary data.</text>
</comment>
<comment type="subcellular location">
    <subcellularLocation>
        <location evidence="1">Cytoplasm</location>
    </subcellularLocation>
</comment>
<dbReference type="GO" id="GO:0034657">
    <property type="term" value="C:GID complex"/>
    <property type="evidence" value="ECO:0007669"/>
    <property type="project" value="TreeGrafter"/>
</dbReference>
<dbReference type="InterPro" id="IPR024964">
    <property type="entry name" value="CTLH/CRA"/>
</dbReference>
<evidence type="ECO:0000256" key="2">
    <source>
        <dbReference type="ARBA" id="ARBA00022490"/>
    </source>
</evidence>
<dbReference type="InterPro" id="IPR012879">
    <property type="entry name" value="CCDC47"/>
</dbReference>
<feature type="zinc finger region" description="RING-Gid-type" evidence="6">
    <location>
        <begin position="742"/>
        <end position="809"/>
    </location>
</feature>
<evidence type="ECO:0000256" key="7">
    <source>
        <dbReference type="SAM" id="Coils"/>
    </source>
</evidence>
<dbReference type="SMART" id="SM00668">
    <property type="entry name" value="CTLH"/>
    <property type="match status" value="1"/>
</dbReference>
<reference evidence="11" key="2">
    <citation type="journal article" date="2023" name="Microbiol Resour">
        <title>Decontamination and Annotation of the Draft Genome Sequence of the Oomycete Lagenidium giganteum ARSEF 373.</title>
        <authorList>
            <person name="Morgan W.R."/>
            <person name="Tartar A."/>
        </authorList>
    </citation>
    <scope>NUCLEOTIDE SEQUENCE</scope>
    <source>
        <strain evidence="11">ARSEF 373</strain>
    </source>
</reference>
<dbReference type="GO" id="GO:0005634">
    <property type="term" value="C:nucleus"/>
    <property type="evidence" value="ECO:0007669"/>
    <property type="project" value="TreeGrafter"/>
</dbReference>
<proteinExistence type="predicted"/>
<dbReference type="Pfam" id="PF10607">
    <property type="entry name" value="CTLH"/>
    <property type="match status" value="1"/>
</dbReference>
<dbReference type="EMBL" id="DAKRPA010000052">
    <property type="protein sequence ID" value="DBA01195.1"/>
    <property type="molecule type" value="Genomic_DNA"/>
</dbReference>
<feature type="coiled-coil region" evidence="7">
    <location>
        <begin position="405"/>
        <end position="432"/>
    </location>
</feature>
<dbReference type="InterPro" id="IPR045098">
    <property type="entry name" value="Fyv10_fam"/>
</dbReference>
<dbReference type="CDD" id="cd16659">
    <property type="entry name" value="RING-Ubox_Emp"/>
    <property type="match status" value="1"/>
</dbReference>
<dbReference type="SMART" id="SM00757">
    <property type="entry name" value="CRA"/>
    <property type="match status" value="1"/>
</dbReference>
<evidence type="ECO:0000256" key="5">
    <source>
        <dbReference type="ARBA" id="ARBA00022833"/>
    </source>
</evidence>
<organism evidence="11 12">
    <name type="scientific">Lagenidium giganteum</name>
    <dbReference type="NCBI Taxonomy" id="4803"/>
    <lineage>
        <taxon>Eukaryota</taxon>
        <taxon>Sar</taxon>
        <taxon>Stramenopiles</taxon>
        <taxon>Oomycota</taxon>
        <taxon>Peronosporomycetes</taxon>
        <taxon>Pythiales</taxon>
        <taxon>Pythiaceae</taxon>
    </lineage>
</organism>